<proteinExistence type="predicted"/>
<sequence>MTRLNRKRKSTQNLPNRRTRQQKSFNTLLQVSEKNEELYNNNFSHDKLDKELYNNNFSKERSDKELYNNNFSQENLDEELYNSSQDDELYNNTFFQEELDEQLYNFSQEELEEKLYNFSQENLDEELYNNFFQESDERLYNNFSDTSTKFKNIKIRSIFKRHQLLAETIPTLASAPSNISVKKIFIDIYYDNFNTFRNTYHSLGGIYLQIGNMSLKLWQQLKNHFLVGLEPFGSNSNEFMMPFREEIKKLQNGILMRTCQGYSWIIAEIGCATADLLQGNNFAGIKRHNAEFGC</sequence>
<comment type="caution">
    <text evidence="1">The sequence shown here is derived from an EMBL/GenBank/DDBJ whole genome shotgun (WGS) entry which is preliminary data.</text>
</comment>
<keyword evidence="2" id="KW-1185">Reference proteome</keyword>
<accession>A0ACA9KD74</accession>
<evidence type="ECO:0000313" key="1">
    <source>
        <dbReference type="EMBL" id="CAG8466212.1"/>
    </source>
</evidence>
<dbReference type="EMBL" id="CAJVPW010000798">
    <property type="protein sequence ID" value="CAG8466212.1"/>
    <property type="molecule type" value="Genomic_DNA"/>
</dbReference>
<dbReference type="Proteomes" id="UP000789366">
    <property type="component" value="Unassembled WGS sequence"/>
</dbReference>
<protein>
    <submittedName>
        <fullName evidence="1">17431_t:CDS:1</fullName>
    </submittedName>
</protein>
<organism evidence="1 2">
    <name type="scientific">Cetraspora pellucida</name>
    <dbReference type="NCBI Taxonomy" id="1433469"/>
    <lineage>
        <taxon>Eukaryota</taxon>
        <taxon>Fungi</taxon>
        <taxon>Fungi incertae sedis</taxon>
        <taxon>Mucoromycota</taxon>
        <taxon>Glomeromycotina</taxon>
        <taxon>Glomeromycetes</taxon>
        <taxon>Diversisporales</taxon>
        <taxon>Gigasporaceae</taxon>
        <taxon>Cetraspora</taxon>
    </lineage>
</organism>
<reference evidence="1" key="1">
    <citation type="submission" date="2021-06" db="EMBL/GenBank/DDBJ databases">
        <authorList>
            <person name="Kallberg Y."/>
            <person name="Tangrot J."/>
            <person name="Rosling A."/>
        </authorList>
    </citation>
    <scope>NUCLEOTIDE SEQUENCE</scope>
    <source>
        <strain evidence="1">28 12/20/2015</strain>
    </source>
</reference>
<name>A0ACA9KD74_9GLOM</name>
<evidence type="ECO:0000313" key="2">
    <source>
        <dbReference type="Proteomes" id="UP000789366"/>
    </source>
</evidence>
<gene>
    <name evidence="1" type="ORF">SPELUC_LOCUS1484</name>
</gene>